<dbReference type="AlphaFoldDB" id="V6IZA9"/>
<evidence type="ECO:0000256" key="1">
    <source>
        <dbReference type="ARBA" id="ARBA00022801"/>
    </source>
</evidence>
<dbReference type="STRING" id="1395513.P343_04070"/>
<dbReference type="InterPro" id="IPR011042">
    <property type="entry name" value="6-blade_b-propeller_TolB-like"/>
</dbReference>
<dbReference type="PANTHER" id="PTHR42776:SF27">
    <property type="entry name" value="DIPEPTIDYL PEPTIDASE FAMILY MEMBER 6"/>
    <property type="match status" value="1"/>
</dbReference>
<evidence type="ECO:0000259" key="3">
    <source>
        <dbReference type="Pfam" id="PF00326"/>
    </source>
</evidence>
<comment type="caution">
    <text evidence="4">The sequence shown here is derived from an EMBL/GenBank/DDBJ whole genome shotgun (WGS) entry which is preliminary data.</text>
</comment>
<keyword evidence="1" id="KW-0378">Hydrolase</keyword>
<dbReference type="OrthoDB" id="108903at2"/>
<dbReference type="SUPFAM" id="SSF53474">
    <property type="entry name" value="alpha/beta-Hydrolases"/>
    <property type="match status" value="1"/>
</dbReference>
<sequence length="662" mass="74584">MNKRLITINDLSAFTFAGAPVLSPDGKKAVYVVTKTYLKQNGYASSLYWTDGESEPKPLTHDYNEDTLVKHHSPRFSADGSFVYFLSNRTGKDQVWRIALTLGESELLTDFEEGVSDFALSPDGKQLACQTMIKDKIESDNEDVTIISRLRFLQNGKGFVDGTTALYLYSIENKQKTLITDPQCTSELPVFSPDGTQLFFCMGKQNPDQTDYLKDMYAYDLSNQTTRRIYDAKGYIYDIQVSPDGQTIALAGNEDGECTPENIGIFLVPITGGFAKNLMEKEKLSLGNFVGTDVRFDSSNTLFLWDKSGRSLIYLVQDGGSTGLKRVDLDGNLSTVYMKDKSVVTSFDIKNEHIIAIISSPLSTGDLYFLGNNDSIRQVSHHNQQLFEQLDLNEPIAFTYSGADDDWQIDGWVLFPPKSVRATEKVPVVLEIHGGPAFAYGNSFNHEFQCLAAQGYAVVFTNPRGSRGYGAKFCAGCYGDWGRKDKIDILKGLDYVLEHFPECDRERQYVTGGSYGGFMTNTIVGTTDRFRAAVTQRSICNLYNFYGTSDIGYYFLTRYFNGADLWTDEDLLMSFSPIRNANKVKTPICIIHSEEDHRCPIEQAEQWYVALRRLGVETRFVRIKGENHELSRSGRPKNRLSRLSEIINWFNRYNTKDSAADL</sequence>
<dbReference type="Gene3D" id="2.120.10.30">
    <property type="entry name" value="TolB, C-terminal domain"/>
    <property type="match status" value="2"/>
</dbReference>
<organism evidence="4 5">
    <name type="scientific">Sporolactobacillus laevolacticus DSM 442</name>
    <dbReference type="NCBI Taxonomy" id="1395513"/>
    <lineage>
        <taxon>Bacteria</taxon>
        <taxon>Bacillati</taxon>
        <taxon>Bacillota</taxon>
        <taxon>Bacilli</taxon>
        <taxon>Bacillales</taxon>
        <taxon>Sporolactobacillaceae</taxon>
        <taxon>Sporolactobacillus</taxon>
    </lineage>
</organism>
<dbReference type="PANTHER" id="PTHR42776">
    <property type="entry name" value="SERINE PEPTIDASE S9 FAMILY MEMBER"/>
    <property type="match status" value="1"/>
</dbReference>
<dbReference type="EMBL" id="AWTC01000003">
    <property type="protein sequence ID" value="EST12832.1"/>
    <property type="molecule type" value="Genomic_DNA"/>
</dbReference>
<keyword evidence="2" id="KW-0645">Protease</keyword>
<gene>
    <name evidence="4" type="ORF">P343_04070</name>
</gene>
<keyword evidence="5" id="KW-1185">Reference proteome</keyword>
<dbReference type="Proteomes" id="UP000018296">
    <property type="component" value="Unassembled WGS sequence"/>
</dbReference>
<dbReference type="InterPro" id="IPR001375">
    <property type="entry name" value="Peptidase_S9_cat"/>
</dbReference>
<accession>V6IZA9</accession>
<dbReference type="eggNOG" id="COG1506">
    <property type="taxonomic scope" value="Bacteria"/>
</dbReference>
<dbReference type="InterPro" id="IPR029058">
    <property type="entry name" value="AB_hydrolase_fold"/>
</dbReference>
<dbReference type="Gene3D" id="3.40.50.1820">
    <property type="entry name" value="alpha/beta hydrolase"/>
    <property type="match status" value="1"/>
</dbReference>
<evidence type="ECO:0000256" key="2">
    <source>
        <dbReference type="ARBA" id="ARBA00022825"/>
    </source>
</evidence>
<dbReference type="GO" id="GO:0004252">
    <property type="term" value="F:serine-type endopeptidase activity"/>
    <property type="evidence" value="ECO:0007669"/>
    <property type="project" value="TreeGrafter"/>
</dbReference>
<dbReference type="SUPFAM" id="SSF82171">
    <property type="entry name" value="DPP6 N-terminal domain-like"/>
    <property type="match status" value="1"/>
</dbReference>
<dbReference type="RefSeq" id="WP_023509121.1">
    <property type="nucleotide sequence ID" value="NZ_AWTC01000003.1"/>
</dbReference>
<dbReference type="InterPro" id="IPR011659">
    <property type="entry name" value="WD40"/>
</dbReference>
<evidence type="ECO:0000313" key="5">
    <source>
        <dbReference type="Proteomes" id="UP000018296"/>
    </source>
</evidence>
<protein>
    <recommendedName>
        <fullName evidence="3">Peptidase S9 prolyl oligopeptidase catalytic domain-containing protein</fullName>
    </recommendedName>
</protein>
<name>V6IZA9_9BACL</name>
<feature type="domain" description="Peptidase S9 prolyl oligopeptidase catalytic" evidence="3">
    <location>
        <begin position="443"/>
        <end position="653"/>
    </location>
</feature>
<dbReference type="GO" id="GO:0006508">
    <property type="term" value="P:proteolysis"/>
    <property type="evidence" value="ECO:0007669"/>
    <property type="project" value="InterPro"/>
</dbReference>
<dbReference type="PATRIC" id="fig|1395513.3.peg.834"/>
<proteinExistence type="predicted"/>
<dbReference type="Pfam" id="PF00326">
    <property type="entry name" value="Peptidase_S9"/>
    <property type="match status" value="1"/>
</dbReference>
<dbReference type="Pfam" id="PF07676">
    <property type="entry name" value="PD40"/>
    <property type="match status" value="3"/>
</dbReference>
<keyword evidence="2" id="KW-0720">Serine protease</keyword>
<evidence type="ECO:0000313" key="4">
    <source>
        <dbReference type="EMBL" id="EST12832.1"/>
    </source>
</evidence>
<reference evidence="4 5" key="1">
    <citation type="journal article" date="2013" name="Genome Announc.">
        <title>Genome Sequence of Sporolactobacillus laevolacticus DSM442, an Efficient Polymer-Grade D-Lactate Producer from Agricultural Waste Cottonseed as a Nitrogen Source.</title>
        <authorList>
            <person name="Wang H."/>
            <person name="Wang L."/>
            <person name="Ju J."/>
            <person name="Yu B."/>
            <person name="Ma Y."/>
        </authorList>
    </citation>
    <scope>NUCLEOTIDE SEQUENCE [LARGE SCALE GENOMIC DNA]</scope>
    <source>
        <strain evidence="4 5">DSM 442</strain>
    </source>
</reference>